<gene>
    <name evidence="4" type="ORF">N5P18_16610</name>
</gene>
<dbReference type="EMBL" id="CP104874">
    <property type="protein sequence ID" value="WWF05251.1"/>
    <property type="molecule type" value="Genomic_DNA"/>
</dbReference>
<dbReference type="Pfam" id="PF00176">
    <property type="entry name" value="SNF2-rel_dom"/>
    <property type="match status" value="1"/>
</dbReference>
<dbReference type="GO" id="GO:0004386">
    <property type="term" value="F:helicase activity"/>
    <property type="evidence" value="ECO:0007669"/>
    <property type="project" value="UniProtKB-KW"/>
</dbReference>
<evidence type="ECO:0000256" key="1">
    <source>
        <dbReference type="ARBA" id="ARBA00022801"/>
    </source>
</evidence>
<feature type="domain" description="Helicase C-terminal" evidence="3">
    <location>
        <begin position="691"/>
        <end position="863"/>
    </location>
</feature>
<feature type="domain" description="Helicase ATP-binding" evidence="2">
    <location>
        <begin position="272"/>
        <end position="409"/>
    </location>
</feature>
<dbReference type="InterPro" id="IPR027417">
    <property type="entry name" value="P-loop_NTPase"/>
</dbReference>
<dbReference type="InterPro" id="IPR001650">
    <property type="entry name" value="Helicase_C-like"/>
</dbReference>
<keyword evidence="4" id="KW-0547">Nucleotide-binding</keyword>
<evidence type="ECO:0000259" key="2">
    <source>
        <dbReference type="PROSITE" id="PS51192"/>
    </source>
</evidence>
<dbReference type="InterPro" id="IPR025202">
    <property type="entry name" value="PLD-like_dom"/>
</dbReference>
<dbReference type="Proteomes" id="UP001381003">
    <property type="component" value="Chromosome"/>
</dbReference>
<keyword evidence="4" id="KW-0067">ATP-binding</keyword>
<dbReference type="Pfam" id="PF00271">
    <property type="entry name" value="Helicase_C"/>
    <property type="match status" value="1"/>
</dbReference>
<organism evidence="4 5">
    <name type="scientific">Janibacter terrae</name>
    <dbReference type="NCBI Taxonomy" id="103817"/>
    <lineage>
        <taxon>Bacteria</taxon>
        <taxon>Bacillati</taxon>
        <taxon>Actinomycetota</taxon>
        <taxon>Actinomycetes</taxon>
        <taxon>Micrococcales</taxon>
        <taxon>Intrasporangiaceae</taxon>
        <taxon>Janibacter</taxon>
    </lineage>
</organism>
<sequence length="1089" mass="123164">MTRIFDNIDIDLGPHLIDTYSAFERMDASVGYFNLRGWATFADAVEAKPVGDGPVMRVLVGMTLADPDDQVLRALQSDLEGSEEDEGIDGDVARARRQAALVKFRTQLMRGIPNTHDRKSLQRLRQHLVDGRVRIKLFTRRPLHGKTYLCHRQDANLPIVGFVGSSNLTMSGLRHNYELNVDVLDFDAAKKLGTWFVDRWDDKFSIDITEDLIKLIDESWAGEEALTPREVFLKVCWHLSRDVREGLIEYSLPPSMREKLLEYQVNAVQTLARRIYHRGGTMLGDVVGLGKTLTAVATSLMLREEYGYSTLVLCPKNLVKMWQEHLDAYDVPGRVVSYTQAHRDLPEMRAYQFVILDESHTMRSDKRRDYVHIKDYIENAGSKVLLLTATPYNIRFTDVANQLGLYIDDDDDLGLQPLSAMQQNPRLAEQVDYKTSTLLAFRKSEEADDWKRLMSEHLVRRTRSFVRNNYGKTDPENGRDYLLYPDGSRFYFPERTPKPIDHSFGDDDPAAVMSSNETLNTIDGLLLPRYNLAAYLDGKTQKRAEELELVERLQRASGHLTGFIRTGLYKRLSSCGHSYVLSLQRHLARNNMWLYAIESDLPLPVGTVLDAMFNSAQEDENEGDEDDAVIGNGRADYEALRRRNPNNLTWVRPNLFKKGLATDIQRDSDDIRGLLKSYGEWSTNVDSKMGALLDLVTMTHPKEKVLVFTEYKDTADYVAKALWDSGIEEVALVTGATDDPTGVVRNFAPVSNRKPNDPEQLPIGERKQHRILIATDVLSEGQNLQDGHIVVNYDLPWAIIRLIQRAGRVDRVGQKAEEILIYSFFHESVENVINLRQRIKDRLAANAEAFGSDEVFFGTEDETKAIEDLYEGRLDDTEIDVEVDASSLAYEVWSRAEEETPDLARKVTELPDMVQATRASTAADDISGVACYVRTENDNDGFGFAAENGDLRLMTGHEALRVFRSDMDTPALSMRGDHFDLTAALARGPLAKPTTVEGRLRGVRKRVWQRLNGNFVSLNPDVGDALDALFRRPLTRDAERRLKSALATRANDDDLADLVALMHRDNRLIIPDTAGSDPIRIICTMGVIQ</sequence>
<reference evidence="4 5" key="1">
    <citation type="submission" date="2022-09" db="EMBL/GenBank/DDBJ databases">
        <title>Complete genome sequence of Janibacter terrae strain COS04-44, PCL-degrading bacteria isolated from oil spilled coast.</title>
        <authorList>
            <person name="Park H."/>
            <person name="Kim J.Y."/>
            <person name="An S.H."/>
            <person name="Lee C.M."/>
            <person name="Weon H.-Y."/>
        </authorList>
    </citation>
    <scope>NUCLEOTIDE SEQUENCE [LARGE SCALE GENOMIC DNA]</scope>
    <source>
        <strain evidence="4 5">COS04-44</strain>
    </source>
</reference>
<dbReference type="PANTHER" id="PTHR45766">
    <property type="entry name" value="DNA ANNEALING HELICASE AND ENDONUCLEASE ZRANB3 FAMILY MEMBER"/>
    <property type="match status" value="1"/>
</dbReference>
<dbReference type="CDD" id="cd18793">
    <property type="entry name" value="SF2_C_SNF"/>
    <property type="match status" value="1"/>
</dbReference>
<dbReference type="SUPFAM" id="SSF52540">
    <property type="entry name" value="P-loop containing nucleoside triphosphate hydrolases"/>
    <property type="match status" value="1"/>
</dbReference>
<dbReference type="InterPro" id="IPR049730">
    <property type="entry name" value="SNF2/RAD54-like_C"/>
</dbReference>
<dbReference type="Pfam" id="PF13091">
    <property type="entry name" value="PLDc_2"/>
    <property type="match status" value="1"/>
</dbReference>
<dbReference type="InterPro" id="IPR000330">
    <property type="entry name" value="SNF2_N"/>
</dbReference>
<dbReference type="CDD" id="cd09178">
    <property type="entry name" value="PLDc_N_Snf2_like"/>
    <property type="match status" value="1"/>
</dbReference>
<evidence type="ECO:0000259" key="3">
    <source>
        <dbReference type="PROSITE" id="PS51194"/>
    </source>
</evidence>
<accession>A0ABZ2FG75</accession>
<dbReference type="Gene3D" id="3.40.50.300">
    <property type="entry name" value="P-loop containing nucleotide triphosphate hydrolases"/>
    <property type="match status" value="2"/>
</dbReference>
<evidence type="ECO:0000313" key="4">
    <source>
        <dbReference type="EMBL" id="WWF05251.1"/>
    </source>
</evidence>
<dbReference type="InterPro" id="IPR014001">
    <property type="entry name" value="Helicase_ATP-bd"/>
</dbReference>
<dbReference type="Gene3D" id="3.30.870.10">
    <property type="entry name" value="Endonuclease Chain A"/>
    <property type="match status" value="1"/>
</dbReference>
<dbReference type="SMART" id="SM00487">
    <property type="entry name" value="DEXDc"/>
    <property type="match status" value="1"/>
</dbReference>
<dbReference type="PROSITE" id="PS51192">
    <property type="entry name" value="HELICASE_ATP_BIND_1"/>
    <property type="match status" value="1"/>
</dbReference>
<keyword evidence="5" id="KW-1185">Reference proteome</keyword>
<dbReference type="SUPFAM" id="SSF56024">
    <property type="entry name" value="Phospholipase D/nuclease"/>
    <property type="match status" value="1"/>
</dbReference>
<proteinExistence type="predicted"/>
<protein>
    <submittedName>
        <fullName evidence="4">Helicase-related protein</fullName>
    </submittedName>
</protein>
<dbReference type="PANTHER" id="PTHR45766:SF6">
    <property type="entry name" value="SWI_SNF-RELATED MATRIX-ASSOCIATED ACTIN-DEPENDENT REGULATOR OF CHROMATIN SUBFAMILY A-LIKE PROTEIN 1"/>
    <property type="match status" value="1"/>
</dbReference>
<name>A0ABZ2FG75_9MICO</name>
<dbReference type="PROSITE" id="PS51194">
    <property type="entry name" value="HELICASE_CTER"/>
    <property type="match status" value="1"/>
</dbReference>
<dbReference type="SMART" id="SM00490">
    <property type="entry name" value="HELICc"/>
    <property type="match status" value="1"/>
</dbReference>
<keyword evidence="1" id="KW-0378">Hydrolase</keyword>
<dbReference type="RefSeq" id="WP_338538288.1">
    <property type="nucleotide sequence ID" value="NZ_CP104874.1"/>
</dbReference>
<keyword evidence="4" id="KW-0347">Helicase</keyword>
<evidence type="ECO:0000313" key="5">
    <source>
        <dbReference type="Proteomes" id="UP001381003"/>
    </source>
</evidence>